<evidence type="ECO:0000313" key="2">
    <source>
        <dbReference type="EMBL" id="KAF2187956.1"/>
    </source>
</evidence>
<dbReference type="AlphaFoldDB" id="A0A6A6EDP8"/>
<dbReference type="CDD" id="cd02219">
    <property type="entry name" value="cupin_YjlB-like"/>
    <property type="match status" value="1"/>
</dbReference>
<sequence>MYSTTHYHSTTHEVLCVYSGRAQLCFGGESNPGNVITEVQAGDAIVIPAGVGHRLLEDVSERGEEFQMVGSYPKGCSWDMCYGKPGEEEQAEAVKGVQWFSKDPLYGDDGPVLWKEARDISGNGT</sequence>
<dbReference type="Gene3D" id="2.60.120.10">
    <property type="entry name" value="Jelly Rolls"/>
    <property type="match status" value="1"/>
</dbReference>
<dbReference type="PANTHER" id="PTHR36448:SF3">
    <property type="entry name" value="CUPIN TYPE-2 DOMAIN-CONTAINING PROTEIN"/>
    <property type="match status" value="1"/>
</dbReference>
<name>A0A6A6EDP8_9PEZI</name>
<dbReference type="InterPro" id="IPR013096">
    <property type="entry name" value="Cupin_2"/>
</dbReference>
<organism evidence="2 3">
    <name type="scientific">Zopfia rhizophila CBS 207.26</name>
    <dbReference type="NCBI Taxonomy" id="1314779"/>
    <lineage>
        <taxon>Eukaryota</taxon>
        <taxon>Fungi</taxon>
        <taxon>Dikarya</taxon>
        <taxon>Ascomycota</taxon>
        <taxon>Pezizomycotina</taxon>
        <taxon>Dothideomycetes</taxon>
        <taxon>Dothideomycetes incertae sedis</taxon>
        <taxon>Zopfiaceae</taxon>
        <taxon>Zopfia</taxon>
    </lineage>
</organism>
<dbReference type="OrthoDB" id="2589563at2759"/>
<evidence type="ECO:0000259" key="1">
    <source>
        <dbReference type="Pfam" id="PF07883"/>
    </source>
</evidence>
<proteinExistence type="predicted"/>
<dbReference type="Pfam" id="PF07883">
    <property type="entry name" value="Cupin_2"/>
    <property type="match status" value="1"/>
</dbReference>
<dbReference type="SUPFAM" id="SSF51182">
    <property type="entry name" value="RmlC-like cupins"/>
    <property type="match status" value="1"/>
</dbReference>
<dbReference type="InterPro" id="IPR047121">
    <property type="entry name" value="YjiB-like"/>
</dbReference>
<feature type="domain" description="Cupin type-2" evidence="1">
    <location>
        <begin position="3"/>
        <end position="55"/>
    </location>
</feature>
<dbReference type="InterPro" id="IPR011051">
    <property type="entry name" value="RmlC_Cupin_sf"/>
</dbReference>
<reference evidence="2" key="1">
    <citation type="journal article" date="2020" name="Stud. Mycol.">
        <title>101 Dothideomycetes genomes: a test case for predicting lifestyles and emergence of pathogens.</title>
        <authorList>
            <person name="Haridas S."/>
            <person name="Albert R."/>
            <person name="Binder M."/>
            <person name="Bloem J."/>
            <person name="Labutti K."/>
            <person name="Salamov A."/>
            <person name="Andreopoulos B."/>
            <person name="Baker S."/>
            <person name="Barry K."/>
            <person name="Bills G."/>
            <person name="Bluhm B."/>
            <person name="Cannon C."/>
            <person name="Castanera R."/>
            <person name="Culley D."/>
            <person name="Daum C."/>
            <person name="Ezra D."/>
            <person name="Gonzalez J."/>
            <person name="Henrissat B."/>
            <person name="Kuo A."/>
            <person name="Liang C."/>
            <person name="Lipzen A."/>
            <person name="Lutzoni F."/>
            <person name="Magnuson J."/>
            <person name="Mondo S."/>
            <person name="Nolan M."/>
            <person name="Ohm R."/>
            <person name="Pangilinan J."/>
            <person name="Park H.-J."/>
            <person name="Ramirez L."/>
            <person name="Alfaro M."/>
            <person name="Sun H."/>
            <person name="Tritt A."/>
            <person name="Yoshinaga Y."/>
            <person name="Zwiers L.-H."/>
            <person name="Turgeon B."/>
            <person name="Goodwin S."/>
            <person name="Spatafora J."/>
            <person name="Crous P."/>
            <person name="Grigoriev I."/>
        </authorList>
    </citation>
    <scope>NUCLEOTIDE SEQUENCE</scope>
    <source>
        <strain evidence="2">CBS 207.26</strain>
    </source>
</reference>
<dbReference type="PANTHER" id="PTHR36448">
    <property type="entry name" value="BLR7373 PROTEIN"/>
    <property type="match status" value="1"/>
</dbReference>
<dbReference type="Proteomes" id="UP000800200">
    <property type="component" value="Unassembled WGS sequence"/>
</dbReference>
<protein>
    <recommendedName>
        <fullName evidence="1">Cupin type-2 domain-containing protein</fullName>
    </recommendedName>
</protein>
<accession>A0A6A6EDP8</accession>
<gene>
    <name evidence="2" type="ORF">K469DRAFT_704238</name>
</gene>
<keyword evidence="3" id="KW-1185">Reference proteome</keyword>
<evidence type="ECO:0000313" key="3">
    <source>
        <dbReference type="Proteomes" id="UP000800200"/>
    </source>
</evidence>
<dbReference type="InterPro" id="IPR014710">
    <property type="entry name" value="RmlC-like_jellyroll"/>
</dbReference>
<dbReference type="EMBL" id="ML994625">
    <property type="protein sequence ID" value="KAF2187956.1"/>
    <property type="molecule type" value="Genomic_DNA"/>
</dbReference>